<evidence type="ECO:0000256" key="1">
    <source>
        <dbReference type="ARBA" id="ARBA00005594"/>
    </source>
</evidence>
<dbReference type="InterPro" id="IPR014729">
    <property type="entry name" value="Rossmann-like_a/b/a_fold"/>
</dbReference>
<evidence type="ECO:0000256" key="2">
    <source>
        <dbReference type="ARBA" id="ARBA00012837"/>
    </source>
</evidence>
<sequence>MSTKLKLYLGRKVIDSLHKSTKFSPSQLQPLIQIGNSQENGHKIELNLPLNLLETQLGVTNITEILKIKPDDIIKNIHLIKDRANRKISFEIDTKIFMKDVLENCAQPDLNFKPKNIVVEYSSPNIAKPFHLGHLRSTIIGNFISNLNKFLKNKVTRINYLGDWGTQFGFIKVGVDDLQYTPEVIQKDPLKLLYQSYVHANNLADKDPNILEKAKAEFAKLENGSEEDLKHWRDYMSYTKTELQDTYNRIGVSFDEYNYESDYSAKDIQEVVDVLRKKNIVHKDKQGKEVALINERNITLVKSDGTTLYLTRDIAAAFDRFKKYKFDRMYYVVENGQNDHFHALKSIIHKMDMPWSDRLTHVKFGRIRGMSTRKGTAVFLKDILDECRDIMIKRQVESPTTKVPISDDNTADILGVSCVIINDLKQRRQKDYDFDWDRVLQVRKSHHPSIFVCCPFPTAFTNTFWKKNSGAVSAPECVPEILQEPEVVILLKELAKFHDVFNHISKALKLLQIKGMSPEVASQRLLLFVTARNVLKNGMSILGITPLNEM</sequence>
<keyword evidence="3 12" id="KW-0436">Ligase</keyword>
<dbReference type="PANTHER" id="PTHR11956">
    <property type="entry name" value="ARGINYL-TRNA SYNTHETASE"/>
    <property type="match status" value="1"/>
</dbReference>
<feature type="domain" description="DALR anticodon binding" evidence="13">
    <location>
        <begin position="473"/>
        <end position="550"/>
    </location>
</feature>
<dbReference type="InterPro" id="IPR001412">
    <property type="entry name" value="aa-tRNA-synth_I_CS"/>
</dbReference>
<keyword evidence="4 12" id="KW-0547">Nucleotide-binding</keyword>
<comment type="caution">
    <text evidence="14">The sequence shown here is derived from an EMBL/GenBank/DDBJ whole genome shotgun (WGS) entry which is preliminary data.</text>
</comment>
<keyword evidence="6 12" id="KW-0648">Protein biosynthesis</keyword>
<dbReference type="SUPFAM" id="SSF47323">
    <property type="entry name" value="Anticodon-binding domain of a subclass of class I aminoacyl-tRNA synthetases"/>
    <property type="match status" value="1"/>
</dbReference>
<keyword evidence="15" id="KW-1185">Reference proteome</keyword>
<dbReference type="GO" id="GO:0005524">
    <property type="term" value="F:ATP binding"/>
    <property type="evidence" value="ECO:0007669"/>
    <property type="project" value="UniProtKB-KW"/>
</dbReference>
<dbReference type="FunFam" id="3.40.50.620:FF:000058">
    <property type="entry name" value="Mitochondrial arginyl-tRNA synthetase"/>
    <property type="match status" value="1"/>
</dbReference>
<comment type="function">
    <text evidence="11">Catalyzes the attachment of arginine to tRNA(Arg) in a two-step reaction: arginine is first activated by ATP to form Arg-AMP and then transferred to the acceptor end of tRNA(Arg).</text>
</comment>
<dbReference type="GO" id="GO:0004814">
    <property type="term" value="F:arginine-tRNA ligase activity"/>
    <property type="evidence" value="ECO:0007669"/>
    <property type="project" value="UniProtKB-EC"/>
</dbReference>
<dbReference type="AlphaFoldDB" id="A0AAV8ZST2"/>
<dbReference type="InterPro" id="IPR001278">
    <property type="entry name" value="Arg-tRNA-ligase"/>
</dbReference>
<reference evidence="14" key="1">
    <citation type="journal article" date="2023" name="Insect Mol. Biol.">
        <title>Genome sequencing provides insights into the evolution of gene families encoding plant cell wall-degrading enzymes in longhorned beetles.</title>
        <authorList>
            <person name="Shin N.R."/>
            <person name="Okamura Y."/>
            <person name="Kirsch R."/>
            <person name="Pauchet Y."/>
        </authorList>
    </citation>
    <scope>NUCLEOTIDE SEQUENCE</scope>
    <source>
        <strain evidence="14">RBIC_L_NR</strain>
    </source>
</reference>
<evidence type="ECO:0000259" key="13">
    <source>
        <dbReference type="SMART" id="SM00836"/>
    </source>
</evidence>
<organism evidence="14 15">
    <name type="scientific">Rhamnusium bicolor</name>
    <dbReference type="NCBI Taxonomy" id="1586634"/>
    <lineage>
        <taxon>Eukaryota</taxon>
        <taxon>Metazoa</taxon>
        <taxon>Ecdysozoa</taxon>
        <taxon>Arthropoda</taxon>
        <taxon>Hexapoda</taxon>
        <taxon>Insecta</taxon>
        <taxon>Pterygota</taxon>
        <taxon>Neoptera</taxon>
        <taxon>Endopterygota</taxon>
        <taxon>Coleoptera</taxon>
        <taxon>Polyphaga</taxon>
        <taxon>Cucujiformia</taxon>
        <taxon>Chrysomeloidea</taxon>
        <taxon>Cerambycidae</taxon>
        <taxon>Lepturinae</taxon>
        <taxon>Rhagiini</taxon>
        <taxon>Rhamnusium</taxon>
    </lineage>
</organism>
<dbReference type="NCBIfam" id="TIGR00456">
    <property type="entry name" value="argS"/>
    <property type="match status" value="1"/>
</dbReference>
<dbReference type="SMART" id="SM00836">
    <property type="entry name" value="DALR_1"/>
    <property type="match status" value="1"/>
</dbReference>
<proteinExistence type="inferred from homology"/>
<evidence type="ECO:0000256" key="6">
    <source>
        <dbReference type="ARBA" id="ARBA00022917"/>
    </source>
</evidence>
<dbReference type="GO" id="GO:0032543">
    <property type="term" value="P:mitochondrial translation"/>
    <property type="evidence" value="ECO:0007669"/>
    <property type="project" value="TreeGrafter"/>
</dbReference>
<dbReference type="Pfam" id="PF00750">
    <property type="entry name" value="tRNA-synt_1d"/>
    <property type="match status" value="1"/>
</dbReference>
<comment type="similarity">
    <text evidence="1 12">Belongs to the class-I aminoacyl-tRNA synthetase family.</text>
</comment>
<evidence type="ECO:0000313" key="15">
    <source>
        <dbReference type="Proteomes" id="UP001162156"/>
    </source>
</evidence>
<evidence type="ECO:0000256" key="12">
    <source>
        <dbReference type="RuleBase" id="RU363038"/>
    </source>
</evidence>
<dbReference type="SUPFAM" id="SSF52374">
    <property type="entry name" value="Nucleotidylyl transferase"/>
    <property type="match status" value="1"/>
</dbReference>
<evidence type="ECO:0000313" key="14">
    <source>
        <dbReference type="EMBL" id="KAJ8969182.1"/>
    </source>
</evidence>
<dbReference type="Proteomes" id="UP001162156">
    <property type="component" value="Unassembled WGS sequence"/>
</dbReference>
<dbReference type="EC" id="6.1.1.19" evidence="2"/>
<dbReference type="InterPro" id="IPR008909">
    <property type="entry name" value="DALR_anticod-bd"/>
</dbReference>
<gene>
    <name evidence="14" type="ORF">NQ314_001885</name>
</gene>
<keyword evidence="5 12" id="KW-0067">ATP-binding</keyword>
<dbReference type="PROSITE" id="PS00178">
    <property type="entry name" value="AA_TRNA_LIGASE_I"/>
    <property type="match status" value="1"/>
</dbReference>
<protein>
    <recommendedName>
        <fullName evidence="9">Probable arginine--tRNA ligase, mitochondrial</fullName>
        <ecNumber evidence="2">6.1.1.19</ecNumber>
    </recommendedName>
    <alternativeName>
        <fullName evidence="8">Arginyl-tRNA synthetase</fullName>
    </alternativeName>
</protein>
<evidence type="ECO:0000256" key="5">
    <source>
        <dbReference type="ARBA" id="ARBA00022840"/>
    </source>
</evidence>
<dbReference type="Gene3D" id="3.40.50.620">
    <property type="entry name" value="HUPs"/>
    <property type="match status" value="1"/>
</dbReference>
<evidence type="ECO:0000256" key="8">
    <source>
        <dbReference type="ARBA" id="ARBA00033033"/>
    </source>
</evidence>
<evidence type="ECO:0000256" key="11">
    <source>
        <dbReference type="ARBA" id="ARBA00049595"/>
    </source>
</evidence>
<comment type="catalytic activity">
    <reaction evidence="10">
        <text>tRNA(Arg) + L-arginine + ATP = L-arginyl-tRNA(Arg) + AMP + diphosphate</text>
        <dbReference type="Rhea" id="RHEA:20301"/>
        <dbReference type="Rhea" id="RHEA-COMP:9658"/>
        <dbReference type="Rhea" id="RHEA-COMP:9673"/>
        <dbReference type="ChEBI" id="CHEBI:30616"/>
        <dbReference type="ChEBI" id="CHEBI:32682"/>
        <dbReference type="ChEBI" id="CHEBI:33019"/>
        <dbReference type="ChEBI" id="CHEBI:78442"/>
        <dbReference type="ChEBI" id="CHEBI:78513"/>
        <dbReference type="ChEBI" id="CHEBI:456215"/>
        <dbReference type="EC" id="6.1.1.19"/>
    </reaction>
</comment>
<evidence type="ECO:0000256" key="9">
    <source>
        <dbReference type="ARBA" id="ARBA00039495"/>
    </source>
</evidence>
<dbReference type="GO" id="GO:0005739">
    <property type="term" value="C:mitochondrion"/>
    <property type="evidence" value="ECO:0007669"/>
    <property type="project" value="TreeGrafter"/>
</dbReference>
<dbReference type="GO" id="GO:0006420">
    <property type="term" value="P:arginyl-tRNA aminoacylation"/>
    <property type="evidence" value="ECO:0007669"/>
    <property type="project" value="InterPro"/>
</dbReference>
<evidence type="ECO:0000256" key="4">
    <source>
        <dbReference type="ARBA" id="ARBA00022741"/>
    </source>
</evidence>
<dbReference type="EMBL" id="JANEYF010000583">
    <property type="protein sequence ID" value="KAJ8969182.1"/>
    <property type="molecule type" value="Genomic_DNA"/>
</dbReference>
<dbReference type="InterPro" id="IPR035684">
    <property type="entry name" value="ArgRS_core"/>
</dbReference>
<name>A0AAV8ZST2_9CUCU</name>
<evidence type="ECO:0000256" key="10">
    <source>
        <dbReference type="ARBA" id="ARBA00049339"/>
    </source>
</evidence>
<keyword evidence="7 12" id="KW-0030">Aminoacyl-tRNA synthetase</keyword>
<accession>A0AAV8ZST2</accession>
<dbReference type="InterPro" id="IPR009080">
    <property type="entry name" value="tRNAsynth_Ia_anticodon-bd"/>
</dbReference>
<dbReference type="Pfam" id="PF05746">
    <property type="entry name" value="DALR_1"/>
    <property type="match status" value="1"/>
</dbReference>
<dbReference type="PANTHER" id="PTHR11956:SF11">
    <property type="entry name" value="ARGININE--TRNA LIGASE, MITOCHONDRIAL-RELATED"/>
    <property type="match status" value="1"/>
</dbReference>
<evidence type="ECO:0000256" key="3">
    <source>
        <dbReference type="ARBA" id="ARBA00022598"/>
    </source>
</evidence>
<dbReference type="Gene3D" id="1.10.730.10">
    <property type="entry name" value="Isoleucyl-tRNA Synthetase, Domain 1"/>
    <property type="match status" value="1"/>
</dbReference>
<dbReference type="PRINTS" id="PR01038">
    <property type="entry name" value="TRNASYNTHARG"/>
</dbReference>
<evidence type="ECO:0000256" key="7">
    <source>
        <dbReference type="ARBA" id="ARBA00023146"/>
    </source>
</evidence>